<sequence>MNKHPDEYKPHVVILPSYCPVAIFITRSMAVEYAIEKYGADYADKRHIRVQPATPKDFKVM</sequence>
<reference evidence="1 2" key="1">
    <citation type="submission" date="2020-05" db="EMBL/GenBank/DDBJ databases">
        <authorList>
            <person name="Wang X."/>
        </authorList>
    </citation>
    <scope>NUCLEOTIDE SEQUENCE [LARGE SCALE GENOMIC DNA]</scope>
</reference>
<accession>A0A7D7JJF1</accession>
<evidence type="ECO:0000313" key="1">
    <source>
        <dbReference type="EMBL" id="QMP82773.1"/>
    </source>
</evidence>
<dbReference type="Proteomes" id="UP000514834">
    <property type="component" value="Segment"/>
</dbReference>
<organism evidence="1 2">
    <name type="scientific">Escherichia phage vB_EcoS_011D2</name>
    <dbReference type="NCBI Taxonomy" id="2743843"/>
    <lineage>
        <taxon>Viruses</taxon>
        <taxon>Duplodnaviria</taxon>
        <taxon>Heunggongvirae</taxon>
        <taxon>Uroviricota</taxon>
        <taxon>Caudoviricetes</taxon>
        <taxon>Drexlerviridae</taxon>
        <taxon>Tempevirinae</taxon>
        <taxon>Tlsvirus</taxon>
        <taxon>Tlsvirus tv011D2</taxon>
    </lineage>
</organism>
<dbReference type="EMBL" id="MT478992">
    <property type="protein sequence ID" value="QMP82773.1"/>
    <property type="molecule type" value="Genomic_DNA"/>
</dbReference>
<keyword evidence="2" id="KW-1185">Reference proteome</keyword>
<evidence type="ECO:0000313" key="2">
    <source>
        <dbReference type="Proteomes" id="UP000514834"/>
    </source>
</evidence>
<protein>
    <submittedName>
        <fullName evidence="1">Uncharacterized protein</fullName>
    </submittedName>
</protein>
<proteinExistence type="predicted"/>
<name>A0A7D7JJF1_9CAUD</name>